<proteinExistence type="predicted"/>
<dbReference type="AlphaFoldDB" id="A0A1L1PYS3"/>
<evidence type="ECO:0000313" key="2">
    <source>
        <dbReference type="Proteomes" id="UP000028878"/>
    </source>
</evidence>
<dbReference type="RefSeq" id="WP_009519012.1">
    <property type="nucleotide sequence ID" value="NZ_CCAE010000052.1"/>
</dbReference>
<reference evidence="2" key="2">
    <citation type="submission" date="2014-11" db="EMBL/GenBank/DDBJ databases">
        <title>Draft genome sequence of Hydrogenophaga intermedia S1.</title>
        <authorList>
            <person name="Gan H.M."/>
            <person name="Chew T.H."/>
            <person name="Stolz A."/>
        </authorList>
    </citation>
    <scope>NUCLEOTIDE SEQUENCE [LARGE SCALE GENOMIC DNA]</scope>
    <source>
        <strain evidence="2">S1</strain>
    </source>
</reference>
<dbReference type="PANTHER" id="PTHR31793:SF24">
    <property type="entry name" value="LONG-CHAIN ACYL-COA THIOESTERASE FADM"/>
    <property type="match status" value="1"/>
</dbReference>
<dbReference type="InterPro" id="IPR029069">
    <property type="entry name" value="HotDog_dom_sf"/>
</dbReference>
<dbReference type="SUPFAM" id="SSF54637">
    <property type="entry name" value="Thioesterase/thiol ester dehydrase-isomerase"/>
    <property type="match status" value="1"/>
</dbReference>
<evidence type="ECO:0000313" key="1">
    <source>
        <dbReference type="EMBL" id="CDN89751.1"/>
    </source>
</evidence>
<dbReference type="CDD" id="cd00586">
    <property type="entry name" value="4HBT"/>
    <property type="match status" value="1"/>
</dbReference>
<dbReference type="Gene3D" id="3.10.129.10">
    <property type="entry name" value="Hotdog Thioesterase"/>
    <property type="match status" value="1"/>
</dbReference>
<dbReference type="GO" id="GO:0047617">
    <property type="term" value="F:fatty acyl-CoA hydrolase activity"/>
    <property type="evidence" value="ECO:0007669"/>
    <property type="project" value="TreeGrafter"/>
</dbReference>
<reference evidence="2" key="1">
    <citation type="submission" date="2014-02" db="EMBL/GenBank/DDBJ databases">
        <authorList>
            <person name="Gan H."/>
        </authorList>
    </citation>
    <scope>NUCLEOTIDE SEQUENCE [LARGE SCALE GENOMIC DNA]</scope>
    <source>
        <strain evidence="2">S1</strain>
    </source>
</reference>
<dbReference type="Proteomes" id="UP000028878">
    <property type="component" value="Unassembled WGS sequence"/>
</dbReference>
<dbReference type="Pfam" id="PF13279">
    <property type="entry name" value="4HBT_2"/>
    <property type="match status" value="1"/>
</dbReference>
<accession>A0A1L1PYS3</accession>
<dbReference type="EMBL" id="CCAE010000052">
    <property type="protein sequence ID" value="CDN89751.1"/>
    <property type="molecule type" value="Genomic_DNA"/>
</dbReference>
<organism evidence="1 2">
    <name type="scientific">Hydrogenophaga intermedia</name>
    <dbReference type="NCBI Taxonomy" id="65786"/>
    <lineage>
        <taxon>Bacteria</taxon>
        <taxon>Pseudomonadati</taxon>
        <taxon>Pseudomonadota</taxon>
        <taxon>Betaproteobacteria</taxon>
        <taxon>Burkholderiales</taxon>
        <taxon>Comamonadaceae</taxon>
        <taxon>Hydrogenophaga</taxon>
    </lineage>
</organism>
<protein>
    <submittedName>
        <fullName evidence="1">Thioesterase</fullName>
    </submittedName>
</protein>
<keyword evidence="2" id="KW-1185">Reference proteome</keyword>
<gene>
    <name evidence="1" type="ORF">BN948_04191</name>
</gene>
<dbReference type="PANTHER" id="PTHR31793">
    <property type="entry name" value="4-HYDROXYBENZOYL-COA THIOESTERASE FAMILY MEMBER"/>
    <property type="match status" value="1"/>
</dbReference>
<sequence length="135" mass="15406">MPYEVDFTGFVSNTVAATWLERLRLQLMAEQFADVDLCAPQNLSVIARTTVEYVKPVRFTDRLEGQARVASFMNTSWTIEFSFRHATTRDEHLRAEQVGVFLDPVSLVPTRMPPQIRRRLAAMQDTRSTTEGSIP</sequence>
<name>A0A1L1PYS3_HYDIT</name>
<dbReference type="InterPro" id="IPR050563">
    <property type="entry name" value="4-hydroxybenzoyl-CoA_TE"/>
</dbReference>